<evidence type="ECO:0008006" key="4">
    <source>
        <dbReference type="Google" id="ProtNLM"/>
    </source>
</evidence>
<gene>
    <name evidence="2" type="ORF">Mal64_21350</name>
</gene>
<dbReference type="RefSeq" id="WP_146399882.1">
    <property type="nucleotide sequence ID" value="NZ_SJPQ01000002.1"/>
</dbReference>
<reference evidence="2 3" key="1">
    <citation type="submission" date="2019-02" db="EMBL/GenBank/DDBJ databases">
        <title>Deep-cultivation of Planctomycetes and their phenomic and genomic characterization uncovers novel biology.</title>
        <authorList>
            <person name="Wiegand S."/>
            <person name="Jogler M."/>
            <person name="Boedeker C."/>
            <person name="Pinto D."/>
            <person name="Vollmers J."/>
            <person name="Rivas-Marin E."/>
            <person name="Kohn T."/>
            <person name="Peeters S.H."/>
            <person name="Heuer A."/>
            <person name="Rast P."/>
            <person name="Oberbeckmann S."/>
            <person name="Bunk B."/>
            <person name="Jeske O."/>
            <person name="Meyerdierks A."/>
            <person name="Storesund J.E."/>
            <person name="Kallscheuer N."/>
            <person name="Luecker S."/>
            <person name="Lage O.M."/>
            <person name="Pohl T."/>
            <person name="Merkel B.J."/>
            <person name="Hornburger P."/>
            <person name="Mueller R.-W."/>
            <person name="Bruemmer F."/>
            <person name="Labrenz M."/>
            <person name="Spormann A.M."/>
            <person name="Op Den Camp H."/>
            <person name="Overmann J."/>
            <person name="Amann R."/>
            <person name="Jetten M.S.M."/>
            <person name="Mascher T."/>
            <person name="Medema M.H."/>
            <person name="Devos D.P."/>
            <person name="Kaster A.-K."/>
            <person name="Ovreas L."/>
            <person name="Rohde M."/>
            <person name="Galperin M.Y."/>
            <person name="Jogler C."/>
        </authorList>
    </citation>
    <scope>NUCLEOTIDE SEQUENCE [LARGE SCALE GENOMIC DNA]</scope>
    <source>
        <strain evidence="2 3">Mal64</strain>
    </source>
</reference>
<dbReference type="AlphaFoldDB" id="A0A5C5ZNA3"/>
<evidence type="ECO:0000313" key="3">
    <source>
        <dbReference type="Proteomes" id="UP000315440"/>
    </source>
</evidence>
<protein>
    <recommendedName>
        <fullName evidence="4">DnaJ domain protein</fullName>
    </recommendedName>
</protein>
<dbReference type="Proteomes" id="UP000315440">
    <property type="component" value="Unassembled WGS sequence"/>
</dbReference>
<keyword evidence="1" id="KW-1133">Transmembrane helix</keyword>
<dbReference type="InterPro" id="IPR036869">
    <property type="entry name" value="J_dom_sf"/>
</dbReference>
<accession>A0A5C5ZNA3</accession>
<keyword evidence="1" id="KW-0812">Transmembrane</keyword>
<comment type="caution">
    <text evidence="2">The sequence shown here is derived from an EMBL/GenBank/DDBJ whole genome shotgun (WGS) entry which is preliminary data.</text>
</comment>
<dbReference type="Gene3D" id="1.10.287.110">
    <property type="entry name" value="DnaJ domain"/>
    <property type="match status" value="1"/>
</dbReference>
<sequence>MTPEPWPDAVDSTAILYLAAVLIGLPAAGYVFAVLDYRAYLRSLKHALVVVSGYMGATPYWALRDRPECLREFGLTEPVTREEVYAAYRQRVKHAHPDRGGDRREFDRLQQHLQDALRLASDAV</sequence>
<proteinExistence type="predicted"/>
<dbReference type="EMBL" id="SJPQ01000002">
    <property type="protein sequence ID" value="TWT88648.1"/>
    <property type="molecule type" value="Genomic_DNA"/>
</dbReference>
<name>A0A5C5ZNA3_9BACT</name>
<keyword evidence="3" id="KW-1185">Reference proteome</keyword>
<organism evidence="2 3">
    <name type="scientific">Pseudobythopirellula maris</name>
    <dbReference type="NCBI Taxonomy" id="2527991"/>
    <lineage>
        <taxon>Bacteria</taxon>
        <taxon>Pseudomonadati</taxon>
        <taxon>Planctomycetota</taxon>
        <taxon>Planctomycetia</taxon>
        <taxon>Pirellulales</taxon>
        <taxon>Lacipirellulaceae</taxon>
        <taxon>Pseudobythopirellula</taxon>
    </lineage>
</organism>
<evidence type="ECO:0000313" key="2">
    <source>
        <dbReference type="EMBL" id="TWT88648.1"/>
    </source>
</evidence>
<keyword evidence="1" id="KW-0472">Membrane</keyword>
<dbReference type="SUPFAM" id="SSF46565">
    <property type="entry name" value="Chaperone J-domain"/>
    <property type="match status" value="1"/>
</dbReference>
<evidence type="ECO:0000256" key="1">
    <source>
        <dbReference type="SAM" id="Phobius"/>
    </source>
</evidence>
<feature type="transmembrane region" description="Helical" evidence="1">
    <location>
        <begin position="14"/>
        <end position="35"/>
    </location>
</feature>
<dbReference type="OrthoDB" id="292111at2"/>